<dbReference type="AlphaFoldDB" id="A0A1T5IGZ9"/>
<accession>A0A1T5IGZ9</accession>
<dbReference type="InterPro" id="IPR029063">
    <property type="entry name" value="SAM-dependent_MTases_sf"/>
</dbReference>
<dbReference type="SUPFAM" id="SSF53335">
    <property type="entry name" value="S-adenosyl-L-methionine-dependent methyltransferases"/>
    <property type="match status" value="1"/>
</dbReference>
<protein>
    <recommendedName>
        <fullName evidence="3">Methyltransferase domain-containing protein</fullName>
    </recommendedName>
</protein>
<evidence type="ECO:0000313" key="2">
    <source>
        <dbReference type="Proteomes" id="UP000190961"/>
    </source>
</evidence>
<sequence length="296" mass="34059">MAFDFNMTRLLLHEWRSSGIEFGDTACLGRQGLHVSSTRLQRNLDEVGLKHISSEAILKEGNGYWEPLIRCLGGKATDSIDISDYEGASVLLDLNSPISDSYKNKYDTVIDSGTLEHVFNFPVAIKNCMELVKLNGRMIMITPSNNFMGHGFYQFSPELFFRVFSAENGFKIDNILLFEDHYIAKWYSVKDPAEVSQRVELVNGVPSYLFIVARKVAEKEIFSIVPNQSDYQQISWQQKSLSPYEIMQKSREKFSLARLVPYQVKKILSQALNIYKVLRVGIFGPRLRRDFFRRIK</sequence>
<dbReference type="Gene3D" id="3.40.50.150">
    <property type="entry name" value="Vaccinia Virus protein VP39"/>
    <property type="match status" value="1"/>
</dbReference>
<proteinExistence type="predicted"/>
<organism evidence="1 2">
    <name type="scientific">Ohtaekwangia koreensis</name>
    <dbReference type="NCBI Taxonomy" id="688867"/>
    <lineage>
        <taxon>Bacteria</taxon>
        <taxon>Pseudomonadati</taxon>
        <taxon>Bacteroidota</taxon>
        <taxon>Cytophagia</taxon>
        <taxon>Cytophagales</taxon>
        <taxon>Fulvivirgaceae</taxon>
        <taxon>Ohtaekwangia</taxon>
    </lineage>
</organism>
<name>A0A1T5IGZ9_9BACT</name>
<dbReference type="STRING" id="688867.SAMN05660236_0018"/>
<dbReference type="RefSeq" id="WP_079684678.1">
    <property type="nucleotide sequence ID" value="NZ_FUZU01000001.1"/>
</dbReference>
<evidence type="ECO:0000313" key="1">
    <source>
        <dbReference type="EMBL" id="SKC38417.1"/>
    </source>
</evidence>
<dbReference type="OrthoDB" id="1524727at2"/>
<evidence type="ECO:0008006" key="3">
    <source>
        <dbReference type="Google" id="ProtNLM"/>
    </source>
</evidence>
<keyword evidence="2" id="KW-1185">Reference proteome</keyword>
<dbReference type="EMBL" id="FUZU01000001">
    <property type="protein sequence ID" value="SKC38417.1"/>
    <property type="molecule type" value="Genomic_DNA"/>
</dbReference>
<gene>
    <name evidence="1" type="ORF">SAMN05660236_0018</name>
</gene>
<dbReference type="Proteomes" id="UP000190961">
    <property type="component" value="Unassembled WGS sequence"/>
</dbReference>
<reference evidence="1 2" key="1">
    <citation type="submission" date="2017-02" db="EMBL/GenBank/DDBJ databases">
        <authorList>
            <person name="Peterson S.W."/>
        </authorList>
    </citation>
    <scope>NUCLEOTIDE SEQUENCE [LARGE SCALE GENOMIC DNA]</scope>
    <source>
        <strain evidence="1 2">DSM 25262</strain>
    </source>
</reference>